<accession>A0A0C3PU34</accession>
<keyword evidence="2" id="KW-1185">Reference proteome</keyword>
<evidence type="ECO:0000313" key="2">
    <source>
        <dbReference type="Proteomes" id="UP000053257"/>
    </source>
</evidence>
<evidence type="ECO:0000313" key="1">
    <source>
        <dbReference type="EMBL" id="KIP11148.1"/>
    </source>
</evidence>
<evidence type="ECO:0008006" key="3">
    <source>
        <dbReference type="Google" id="ProtNLM"/>
    </source>
</evidence>
<dbReference type="HOGENOM" id="CLU_021164_0_2_1"/>
<protein>
    <recommendedName>
        <fullName evidence="3">F-box domain-containing protein</fullName>
    </recommendedName>
</protein>
<dbReference type="AlphaFoldDB" id="A0A0C3PU34"/>
<dbReference type="STRING" id="745531.A0A0C3PU34"/>
<dbReference type="EMBL" id="KN840448">
    <property type="protein sequence ID" value="KIP11148.1"/>
    <property type="molecule type" value="Genomic_DNA"/>
</dbReference>
<dbReference type="Proteomes" id="UP000053257">
    <property type="component" value="Unassembled WGS sequence"/>
</dbReference>
<dbReference type="SUPFAM" id="SSF52047">
    <property type="entry name" value="RNI-like"/>
    <property type="match status" value="1"/>
</dbReference>
<sequence>MHRCLEIQDIVLEVIERLAPPASERLYHPQKFSRELGALAAMSRTCRAFYEPCMDALWKVQNSLAGIVRCLPPAIPAGGCHKSAMTRFYTNAARIAYLRLPHSLWHSEYAPLLSRHVSLIQSHIGRWRDIFPKLQVLAIATICGDGVNFIWDTLFGPRLRGLILLSGLDIKSMGTVLSYASRRCSNLKSLESYRWSSSFNDSLDELEKVESFTYNRSGRLHESTVGCLAKLPHLRTINILAPYIASYMPTRQRYNNQFESLEHLTIPEIQDSDLQSMAVSSLLEQLTPGRLLHLYLHFDVDGRDISTFNHIFGVIGKNLCSLRTLSLLGWGPEATDQHETQEYDIDPLLRLQNLRTLSIRLVGMSSCFTDESIAKCGDAWPHLTELVFFQTPYYRMQAAGLTLGSLALFAQHFPRLVRLALELDATLPPRTTDPMTPNLNYLALDLSRSLIGGDCGEVAAHIARIYPKCSMRRVLAPMRFRKTTLHDDETKRWQEVVEQVEMFSKMGEDERRAAMREVWE</sequence>
<dbReference type="InterPro" id="IPR032675">
    <property type="entry name" value="LRR_dom_sf"/>
</dbReference>
<organism evidence="1 2">
    <name type="scientific">Phlebiopsis gigantea (strain 11061_1 CR5-6)</name>
    <name type="common">White-rot fungus</name>
    <name type="synonym">Peniophora gigantea</name>
    <dbReference type="NCBI Taxonomy" id="745531"/>
    <lineage>
        <taxon>Eukaryota</taxon>
        <taxon>Fungi</taxon>
        <taxon>Dikarya</taxon>
        <taxon>Basidiomycota</taxon>
        <taxon>Agaricomycotina</taxon>
        <taxon>Agaricomycetes</taxon>
        <taxon>Polyporales</taxon>
        <taxon>Phanerochaetaceae</taxon>
        <taxon>Phlebiopsis</taxon>
    </lineage>
</organism>
<gene>
    <name evidence="1" type="ORF">PHLGIDRAFT_157377</name>
</gene>
<proteinExistence type="predicted"/>
<reference evidence="1 2" key="1">
    <citation type="journal article" date="2014" name="PLoS Genet.">
        <title>Analysis of the Phlebiopsis gigantea genome, transcriptome and secretome provides insight into its pioneer colonization strategies of wood.</title>
        <authorList>
            <person name="Hori C."/>
            <person name="Ishida T."/>
            <person name="Igarashi K."/>
            <person name="Samejima M."/>
            <person name="Suzuki H."/>
            <person name="Master E."/>
            <person name="Ferreira P."/>
            <person name="Ruiz-Duenas F.J."/>
            <person name="Held B."/>
            <person name="Canessa P."/>
            <person name="Larrondo L.F."/>
            <person name="Schmoll M."/>
            <person name="Druzhinina I.S."/>
            <person name="Kubicek C.P."/>
            <person name="Gaskell J.A."/>
            <person name="Kersten P."/>
            <person name="St John F."/>
            <person name="Glasner J."/>
            <person name="Sabat G."/>
            <person name="Splinter BonDurant S."/>
            <person name="Syed K."/>
            <person name="Yadav J."/>
            <person name="Mgbeahuruike A.C."/>
            <person name="Kovalchuk A."/>
            <person name="Asiegbu F.O."/>
            <person name="Lackner G."/>
            <person name="Hoffmeister D."/>
            <person name="Rencoret J."/>
            <person name="Gutierrez A."/>
            <person name="Sun H."/>
            <person name="Lindquist E."/>
            <person name="Barry K."/>
            <person name="Riley R."/>
            <person name="Grigoriev I.V."/>
            <person name="Henrissat B."/>
            <person name="Kues U."/>
            <person name="Berka R.M."/>
            <person name="Martinez A.T."/>
            <person name="Covert S.F."/>
            <person name="Blanchette R.A."/>
            <person name="Cullen D."/>
        </authorList>
    </citation>
    <scope>NUCLEOTIDE SEQUENCE [LARGE SCALE GENOMIC DNA]</scope>
    <source>
        <strain evidence="1 2">11061_1 CR5-6</strain>
    </source>
</reference>
<name>A0A0C3PU34_PHLG1</name>
<dbReference type="Gene3D" id="3.80.10.10">
    <property type="entry name" value="Ribonuclease Inhibitor"/>
    <property type="match status" value="1"/>
</dbReference>
<dbReference type="OrthoDB" id="2746915at2759"/>